<keyword evidence="2" id="KW-1185">Reference proteome</keyword>
<evidence type="ECO:0000313" key="2">
    <source>
        <dbReference type="Proteomes" id="UP000789920"/>
    </source>
</evidence>
<dbReference type="Proteomes" id="UP000789920">
    <property type="component" value="Unassembled WGS sequence"/>
</dbReference>
<organism evidence="1 2">
    <name type="scientific">Racocetra persica</name>
    <dbReference type="NCBI Taxonomy" id="160502"/>
    <lineage>
        <taxon>Eukaryota</taxon>
        <taxon>Fungi</taxon>
        <taxon>Fungi incertae sedis</taxon>
        <taxon>Mucoromycota</taxon>
        <taxon>Glomeromycotina</taxon>
        <taxon>Glomeromycetes</taxon>
        <taxon>Diversisporales</taxon>
        <taxon>Gigasporaceae</taxon>
        <taxon>Racocetra</taxon>
    </lineage>
</organism>
<comment type="caution">
    <text evidence="1">The sequence shown here is derived from an EMBL/GenBank/DDBJ whole genome shotgun (WGS) entry which is preliminary data.</text>
</comment>
<evidence type="ECO:0000313" key="1">
    <source>
        <dbReference type="EMBL" id="CAG8730337.1"/>
    </source>
</evidence>
<reference evidence="1" key="1">
    <citation type="submission" date="2021-06" db="EMBL/GenBank/DDBJ databases">
        <authorList>
            <person name="Kallberg Y."/>
            <person name="Tangrot J."/>
            <person name="Rosling A."/>
        </authorList>
    </citation>
    <scope>NUCLEOTIDE SEQUENCE</scope>
    <source>
        <strain evidence="1">MA461A</strain>
    </source>
</reference>
<gene>
    <name evidence="1" type="ORF">RPERSI_LOCUS12093</name>
</gene>
<accession>A0ACA9Q2D4</accession>
<protein>
    <submittedName>
        <fullName evidence="1">6101_t:CDS:1</fullName>
    </submittedName>
</protein>
<name>A0ACA9Q2D4_9GLOM</name>
<feature type="non-terminal residue" evidence="1">
    <location>
        <position position="1"/>
    </location>
</feature>
<dbReference type="EMBL" id="CAJVQC010025552">
    <property type="protein sequence ID" value="CAG8730337.1"/>
    <property type="molecule type" value="Genomic_DNA"/>
</dbReference>
<proteinExistence type="predicted"/>
<sequence>SMHEECCDFPDYEEYISPFAFTPQILSRLINSKDVNLLKNIDGVEGLLTCLRTNSKTGLSSNETTLSPFTSGDIANIEVLEGHDKNSKLQSTDISKNTTIDEFNPKYELDKLEQAEAYCGRAILNRMFEKYDEAETDLRKANNLHPK</sequence>